<gene>
    <name evidence="1" type="ORF">I79_013263</name>
</gene>
<dbReference type="AlphaFoldDB" id="G3HR03"/>
<dbReference type="EMBL" id="JH000625">
    <property type="protein sequence ID" value="EGV91692.1"/>
    <property type="molecule type" value="Genomic_DNA"/>
</dbReference>
<accession>G3HR03</accession>
<sequence>MSLKVGITHKVEKPFLLDSSLHKFKELDFSSHFIIFIEQLPHTQQYFIFRVWYPNLLSLRSRRYQT</sequence>
<dbReference type="InParanoid" id="G3HR03"/>
<organism evidence="1 2">
    <name type="scientific">Cricetulus griseus</name>
    <name type="common">Chinese hamster</name>
    <name type="synonym">Cricetulus barabensis griseus</name>
    <dbReference type="NCBI Taxonomy" id="10029"/>
    <lineage>
        <taxon>Eukaryota</taxon>
        <taxon>Metazoa</taxon>
        <taxon>Chordata</taxon>
        <taxon>Craniata</taxon>
        <taxon>Vertebrata</taxon>
        <taxon>Euteleostomi</taxon>
        <taxon>Mammalia</taxon>
        <taxon>Eutheria</taxon>
        <taxon>Euarchontoglires</taxon>
        <taxon>Glires</taxon>
        <taxon>Rodentia</taxon>
        <taxon>Myomorpha</taxon>
        <taxon>Muroidea</taxon>
        <taxon>Cricetidae</taxon>
        <taxon>Cricetinae</taxon>
        <taxon>Cricetulus</taxon>
    </lineage>
</organism>
<evidence type="ECO:0000313" key="2">
    <source>
        <dbReference type="Proteomes" id="UP000001075"/>
    </source>
</evidence>
<proteinExistence type="predicted"/>
<reference evidence="2" key="1">
    <citation type="journal article" date="2011" name="Nat. Biotechnol.">
        <title>The genomic sequence of the Chinese hamster ovary (CHO)-K1 cell line.</title>
        <authorList>
            <person name="Xu X."/>
            <person name="Nagarajan H."/>
            <person name="Lewis N.E."/>
            <person name="Pan S."/>
            <person name="Cai Z."/>
            <person name="Liu X."/>
            <person name="Chen W."/>
            <person name="Xie M."/>
            <person name="Wang W."/>
            <person name="Hammond S."/>
            <person name="Andersen M.R."/>
            <person name="Neff N."/>
            <person name="Passarelli B."/>
            <person name="Koh W."/>
            <person name="Fan H.C."/>
            <person name="Wang J."/>
            <person name="Gui Y."/>
            <person name="Lee K.H."/>
            <person name="Betenbaugh M.J."/>
            <person name="Quake S.R."/>
            <person name="Famili I."/>
            <person name="Palsson B.O."/>
            <person name="Wang J."/>
        </authorList>
    </citation>
    <scope>NUCLEOTIDE SEQUENCE [LARGE SCALE GENOMIC DNA]</scope>
    <source>
        <strain evidence="2">CHO K1 cell line</strain>
    </source>
</reference>
<dbReference type="Proteomes" id="UP000001075">
    <property type="component" value="Unassembled WGS sequence"/>
</dbReference>
<name>G3HR03_CRIGR</name>
<evidence type="ECO:0000313" key="1">
    <source>
        <dbReference type="EMBL" id="EGV91692.1"/>
    </source>
</evidence>
<protein>
    <submittedName>
        <fullName evidence="1">Uncharacterized protein</fullName>
    </submittedName>
</protein>